<evidence type="ECO:0000259" key="1">
    <source>
        <dbReference type="Pfam" id="PF00534"/>
    </source>
</evidence>
<sequence>MERPITLRVAIVHHWFVTRGGGERVAECLAALFPQAELFTLVAAPPGLPDSLKNRTLHTSFLQKLPFGTTHHRHMMPLYPAAAASLDLRAFDLVLSSDSGPVKGIRLSPHATHICYCHSPMRYLYDGYEAYRDGMKGLTRAIFSATAGYVRRRDLASAAKVTYFLSNSNYVAARIQRFYHRDSRVIHPPIDLHRAVIAENPGAHYLAAGRLVPYKRTELMIEACNRLGRPLRVSGTGPEIARLKKIAGPTVTFLGELSTVDLWREYSQCRALLFAADEDFGMVPLEAQACGRPVIAYGAGGSLETVSPTTGVFFPEQTAASLEQGILDFEGREASFIPKTTQLWAETFATPVFLRAIRDFVLEKLPSAANEIVPAADIDRIAGAS</sequence>
<dbReference type="InterPro" id="IPR050194">
    <property type="entry name" value="Glycosyltransferase_grp1"/>
</dbReference>
<keyword evidence="4" id="KW-1185">Reference proteome</keyword>
<dbReference type="PANTHER" id="PTHR45947:SF3">
    <property type="entry name" value="SULFOQUINOVOSYL TRANSFERASE SQD2"/>
    <property type="match status" value="1"/>
</dbReference>
<dbReference type="Pfam" id="PF13439">
    <property type="entry name" value="Glyco_transf_4"/>
    <property type="match status" value="1"/>
</dbReference>
<feature type="domain" description="Glycosyltransferase subfamily 4-like N-terminal" evidence="2">
    <location>
        <begin position="20"/>
        <end position="194"/>
    </location>
</feature>
<dbReference type="InterPro" id="IPR001296">
    <property type="entry name" value="Glyco_trans_1"/>
</dbReference>
<organism evidence="3 4">
    <name type="scientific">Granulicella pectinivorans</name>
    <dbReference type="NCBI Taxonomy" id="474950"/>
    <lineage>
        <taxon>Bacteria</taxon>
        <taxon>Pseudomonadati</taxon>
        <taxon>Acidobacteriota</taxon>
        <taxon>Terriglobia</taxon>
        <taxon>Terriglobales</taxon>
        <taxon>Acidobacteriaceae</taxon>
        <taxon>Granulicella</taxon>
    </lineage>
</organism>
<dbReference type="Pfam" id="PF00534">
    <property type="entry name" value="Glycos_transf_1"/>
    <property type="match status" value="1"/>
</dbReference>
<reference evidence="3 4" key="1">
    <citation type="submission" date="2016-10" db="EMBL/GenBank/DDBJ databases">
        <authorList>
            <person name="de Groot N.N."/>
        </authorList>
    </citation>
    <scope>NUCLEOTIDE SEQUENCE [LARGE SCALE GENOMIC DNA]</scope>
    <source>
        <strain evidence="3 4">DSM 21001</strain>
    </source>
</reference>
<gene>
    <name evidence="3" type="ORF">SAMN05421771_0987</name>
</gene>
<dbReference type="AlphaFoldDB" id="A0A1I6LMW7"/>
<dbReference type="Proteomes" id="UP000199024">
    <property type="component" value="Unassembled WGS sequence"/>
</dbReference>
<evidence type="ECO:0000313" key="3">
    <source>
        <dbReference type="EMBL" id="SFS04846.1"/>
    </source>
</evidence>
<dbReference type="PANTHER" id="PTHR45947">
    <property type="entry name" value="SULFOQUINOVOSYL TRANSFERASE SQD2"/>
    <property type="match status" value="1"/>
</dbReference>
<dbReference type="SUPFAM" id="SSF53756">
    <property type="entry name" value="UDP-Glycosyltransferase/glycogen phosphorylase"/>
    <property type="match status" value="1"/>
</dbReference>
<name>A0A1I6LMW7_9BACT</name>
<accession>A0A1I6LMW7</accession>
<keyword evidence="3" id="KW-0808">Transferase</keyword>
<proteinExistence type="predicted"/>
<protein>
    <submittedName>
        <fullName evidence="3">Glycosyltransferase involved in cell wall bisynthesis</fullName>
    </submittedName>
</protein>
<dbReference type="RefSeq" id="WP_245781685.1">
    <property type="nucleotide sequence ID" value="NZ_FOZL01000001.1"/>
</dbReference>
<dbReference type="EMBL" id="FOZL01000001">
    <property type="protein sequence ID" value="SFS04846.1"/>
    <property type="molecule type" value="Genomic_DNA"/>
</dbReference>
<evidence type="ECO:0000313" key="4">
    <source>
        <dbReference type="Proteomes" id="UP000199024"/>
    </source>
</evidence>
<dbReference type="STRING" id="474950.SAMN05421771_0987"/>
<feature type="domain" description="Glycosyl transferase family 1" evidence="1">
    <location>
        <begin position="205"/>
        <end position="330"/>
    </location>
</feature>
<evidence type="ECO:0000259" key="2">
    <source>
        <dbReference type="Pfam" id="PF13439"/>
    </source>
</evidence>
<dbReference type="InterPro" id="IPR028098">
    <property type="entry name" value="Glyco_trans_4-like_N"/>
</dbReference>
<dbReference type="Gene3D" id="3.40.50.2000">
    <property type="entry name" value="Glycogen Phosphorylase B"/>
    <property type="match status" value="2"/>
</dbReference>
<dbReference type="GO" id="GO:0016757">
    <property type="term" value="F:glycosyltransferase activity"/>
    <property type="evidence" value="ECO:0007669"/>
    <property type="project" value="InterPro"/>
</dbReference>